<dbReference type="AlphaFoldDB" id="A0A2T1DDY3"/>
<evidence type="ECO:0000313" key="1">
    <source>
        <dbReference type="EMBL" id="PSB18663.1"/>
    </source>
</evidence>
<dbReference type="Proteomes" id="UP000238634">
    <property type="component" value="Unassembled WGS sequence"/>
</dbReference>
<sequence length="142" mass="16174">MKYLLDTDHLSILQRQAGQDYTNLSSRMAHYPLSDFAVSIVTFHEQMLGSHTYINRARSLDDLVNGYELMTRLVRDFKVLPLVSFDPGAAMALNQLQLQRIQLGKMDARIAAIGLSRELVVLTRNHRDFVKVAGLILEDWTV</sequence>
<dbReference type="Gene3D" id="3.40.50.1010">
    <property type="entry name" value="5'-nuclease"/>
    <property type="match status" value="1"/>
</dbReference>
<reference evidence="1 2" key="2">
    <citation type="submission" date="2018-03" db="EMBL/GenBank/DDBJ databases">
        <title>The ancient ancestry and fast evolution of plastids.</title>
        <authorList>
            <person name="Moore K.R."/>
            <person name="Magnabosco C."/>
            <person name="Momper L."/>
            <person name="Gold D.A."/>
            <person name="Bosak T."/>
            <person name="Fournier G.P."/>
        </authorList>
    </citation>
    <scope>NUCLEOTIDE SEQUENCE [LARGE SCALE GENOMIC DNA]</scope>
    <source>
        <strain evidence="1 2">ULC007</strain>
    </source>
</reference>
<organism evidence="1 2">
    <name type="scientific">Phormidesmis priestleyi ULC007</name>
    <dbReference type="NCBI Taxonomy" id="1920490"/>
    <lineage>
        <taxon>Bacteria</taxon>
        <taxon>Bacillati</taxon>
        <taxon>Cyanobacteriota</taxon>
        <taxon>Cyanophyceae</taxon>
        <taxon>Leptolyngbyales</taxon>
        <taxon>Leptolyngbyaceae</taxon>
        <taxon>Phormidesmis</taxon>
    </lineage>
</organism>
<dbReference type="STRING" id="1920490.GCA_001895925_03034"/>
<comment type="caution">
    <text evidence="1">The sequence shown here is derived from an EMBL/GenBank/DDBJ whole genome shotgun (WGS) entry which is preliminary data.</text>
</comment>
<reference evidence="1 2" key="1">
    <citation type="submission" date="2018-02" db="EMBL/GenBank/DDBJ databases">
        <authorList>
            <person name="Cohen D.B."/>
            <person name="Kent A.D."/>
        </authorList>
    </citation>
    <scope>NUCLEOTIDE SEQUENCE [LARGE SCALE GENOMIC DNA]</scope>
    <source>
        <strain evidence="1 2">ULC007</strain>
    </source>
</reference>
<evidence type="ECO:0000313" key="2">
    <source>
        <dbReference type="Proteomes" id="UP000238634"/>
    </source>
</evidence>
<keyword evidence="2" id="KW-1185">Reference proteome</keyword>
<gene>
    <name evidence="1" type="ORF">C7B65_14135</name>
</gene>
<dbReference type="CDD" id="cd09881">
    <property type="entry name" value="PIN_VapC4-5_FitB-like"/>
    <property type="match status" value="1"/>
</dbReference>
<name>A0A2T1DDY3_9CYAN</name>
<dbReference type="InterPro" id="IPR029060">
    <property type="entry name" value="PIN-like_dom_sf"/>
</dbReference>
<dbReference type="RefSeq" id="WP_073069710.1">
    <property type="nucleotide sequence ID" value="NZ_MPPI01000003.1"/>
</dbReference>
<dbReference type="SUPFAM" id="SSF88723">
    <property type="entry name" value="PIN domain-like"/>
    <property type="match status" value="1"/>
</dbReference>
<dbReference type="EMBL" id="PVWG01000015">
    <property type="protein sequence ID" value="PSB18663.1"/>
    <property type="molecule type" value="Genomic_DNA"/>
</dbReference>
<accession>A0A2T1DDY3</accession>
<proteinExistence type="predicted"/>
<protein>
    <submittedName>
        <fullName evidence="1">Twitching motility protein PilT</fullName>
    </submittedName>
</protein>
<dbReference type="OrthoDB" id="574223at2"/>